<dbReference type="FunCoup" id="H3B4W3">
    <property type="interactions" value="1378"/>
</dbReference>
<gene>
    <name evidence="10" type="primary">SUN1</name>
</gene>
<dbReference type="InParanoid" id="H3B4W3"/>
<dbReference type="GO" id="GO:0005637">
    <property type="term" value="C:nuclear inner membrane"/>
    <property type="evidence" value="ECO:0007669"/>
    <property type="project" value="UniProtKB-SubCell"/>
</dbReference>
<name>H3B4W3_LATCH</name>
<reference evidence="11" key="1">
    <citation type="submission" date="2011-08" db="EMBL/GenBank/DDBJ databases">
        <title>The draft genome of Latimeria chalumnae.</title>
        <authorList>
            <person name="Di Palma F."/>
            <person name="Alfoldi J."/>
            <person name="Johnson J."/>
            <person name="Berlin A."/>
            <person name="Gnerre S."/>
            <person name="Jaffe D."/>
            <person name="MacCallum I."/>
            <person name="Young S."/>
            <person name="Walker B.J."/>
            <person name="Lander E."/>
            <person name="Lindblad-Toh K."/>
        </authorList>
    </citation>
    <scope>NUCLEOTIDE SEQUENCE [LARGE SCALE GENOMIC DNA]</scope>
    <source>
        <strain evidence="11">Wild caught</strain>
    </source>
</reference>
<dbReference type="InterPro" id="IPR045119">
    <property type="entry name" value="SUN1-5"/>
</dbReference>
<dbReference type="FunFam" id="2.60.120.260:FF:000009">
    <property type="entry name" value="SUN domain-containing protein 1 isoform X1"/>
    <property type="match status" value="1"/>
</dbReference>
<dbReference type="CDD" id="cd21439">
    <property type="entry name" value="SUN1_cc1"/>
    <property type="match status" value="1"/>
</dbReference>
<dbReference type="GO" id="GO:0043495">
    <property type="term" value="F:protein-membrane adaptor activity"/>
    <property type="evidence" value="ECO:0007669"/>
    <property type="project" value="TreeGrafter"/>
</dbReference>
<dbReference type="eggNOG" id="KOG2687">
    <property type="taxonomic scope" value="Eukaryota"/>
</dbReference>
<dbReference type="OMA" id="TELGHFW"/>
<feature type="compositionally biased region" description="Low complexity" evidence="7">
    <location>
        <begin position="73"/>
        <end position="86"/>
    </location>
</feature>
<keyword evidence="3 6" id="KW-0175">Coiled coil</keyword>
<evidence type="ECO:0000256" key="2">
    <source>
        <dbReference type="ARBA" id="ARBA00022989"/>
    </source>
</evidence>
<feature type="region of interest" description="Disordered" evidence="7">
    <location>
        <begin position="70"/>
        <end position="112"/>
    </location>
</feature>
<dbReference type="PANTHER" id="PTHR12911">
    <property type="entry name" value="SAD1/UNC-84-LIKE PROTEIN-RELATED"/>
    <property type="match status" value="1"/>
</dbReference>
<dbReference type="Bgee" id="ENSLACG00000014915">
    <property type="expression patterns" value="Expressed in post-anal tail muscle and 6 other cell types or tissues"/>
</dbReference>
<protein>
    <submittedName>
        <fullName evidence="10">Sad1 and UNC84 domain containing 1</fullName>
    </submittedName>
</protein>
<dbReference type="PANTHER" id="PTHR12911:SF23">
    <property type="entry name" value="SUN DOMAIN-CONTAINING PROTEIN 1"/>
    <property type="match status" value="1"/>
</dbReference>
<sequence>MDFSRLHTYAPPQYVPENTGYTYALSSSYSSDALDFEVKHQIDPVYDSPRMSRRGLRLVTTGYYTTEDAFNDSITSSSSHTGNISSYKEKSSKSVRQHRTASNQSAVTHLTSRKATSSSSFLSQSSFHSHASGMSMVSTVLDESAIQERTEVGHIWGLDDDGDDGLQKGGGDATVIKANGGMLLTESQSTLNGYKCNDCSMLSERKDVLTAQSTPYMASSVVYSRDRQKHKSRGVHVYLNRILHLPKYAATSLASLFVQLFQTVLWKSDFESKAHSCYCGSMNVKQFIDGDGHLTLNGESLCDDCKGMKHLENYTAVHAQSTKSRRVARTFWHIISYAGYFLLQAVQSVGSAGWFVTRKVLAVLWLAIVSPGKAASGAFWWLGTGWYQLITLMSLFNVFLLTRCLPKVCKLFLFLIPLLLLLVGLWYLNPSTLLSLLPVFNRTEVQKVPPLDEPIASFGAQQIYSGSGPPPESSTEFFDFSRMTELEKQMALLSDRCQQSGQQYDAQYSRIMLLLEKLQQQVAQTDDQERMSVLISTLVNQHLKEVKLGGMDLTQQNDFMAWHQDHESRIRELEELLRKLSVRSEEVSMDLKMAKASTTSENDEQNRHLLAEVNRLDLEFNRIKSELLAVQSLKTTCEKIDTIHETVDAQVKESVKMFVFGDKQYDVPESILEWLSTQCVSKNDFQSVLQDLEMRILKNITLYRAEFKQMPTAEVVTGAITNVGITGITEEQARVIVKNALNLYSQDKTGMVDFAMESGGGSILSTRCSETYETKTALMSLFGIPLWYFSQSPRVVIQPDIHPGNCWAFKGSQGYLVVRLSLLIYPTAFTLEHIPKALSPTGNISSAPKDFTVYGLEDEYQEEGKLLGQYTYNEEGESLQTFYVLEETDKAYQIVELRILSNWGHPEYTCVYRFRVHGNPLKK</sequence>
<keyword evidence="2 8" id="KW-1133">Transmembrane helix</keyword>
<dbReference type="KEGG" id="lcm:102354065"/>
<dbReference type="Proteomes" id="UP000008672">
    <property type="component" value="Unassembled WGS sequence"/>
</dbReference>
<evidence type="ECO:0000256" key="4">
    <source>
        <dbReference type="ARBA" id="ARBA00023136"/>
    </source>
</evidence>
<dbReference type="EMBL" id="AFYH01079163">
    <property type="status" value="NOT_ANNOTATED_CDS"/>
    <property type="molecule type" value="Genomic_DNA"/>
</dbReference>
<evidence type="ECO:0000259" key="9">
    <source>
        <dbReference type="PROSITE" id="PS51469"/>
    </source>
</evidence>
<evidence type="ECO:0000256" key="8">
    <source>
        <dbReference type="SAM" id="Phobius"/>
    </source>
</evidence>
<dbReference type="Ensembl" id="ENSLACT00000017053.1">
    <property type="protein sequence ID" value="ENSLACP00000016934.1"/>
    <property type="gene ID" value="ENSLACG00000014915.2"/>
</dbReference>
<dbReference type="EMBL" id="AFYH01079164">
    <property type="status" value="NOT_ANNOTATED_CDS"/>
    <property type="molecule type" value="Genomic_DNA"/>
</dbReference>
<evidence type="ECO:0000256" key="1">
    <source>
        <dbReference type="ARBA" id="ARBA00022692"/>
    </source>
</evidence>
<keyword evidence="11" id="KW-1185">Reference proteome</keyword>
<evidence type="ECO:0000313" key="10">
    <source>
        <dbReference type="Ensembl" id="ENSLACP00000016934.1"/>
    </source>
</evidence>
<accession>H3B4W3</accession>
<feature type="transmembrane region" description="Helical" evidence="8">
    <location>
        <begin position="331"/>
        <end position="355"/>
    </location>
</feature>
<comment type="subcellular location">
    <subcellularLocation>
        <location evidence="5">Nucleus inner membrane</location>
        <topology evidence="5">Single-pass type II membrane protein</topology>
    </subcellularLocation>
</comment>
<evidence type="ECO:0000313" key="11">
    <source>
        <dbReference type="Proteomes" id="UP000008672"/>
    </source>
</evidence>
<dbReference type="Pfam" id="PF07738">
    <property type="entry name" value="Sad1_UNC"/>
    <property type="match status" value="1"/>
</dbReference>
<evidence type="ECO:0000256" key="6">
    <source>
        <dbReference type="SAM" id="Coils"/>
    </source>
</evidence>
<dbReference type="EMBL" id="AFYH01079165">
    <property type="status" value="NOT_ANNOTATED_CDS"/>
    <property type="molecule type" value="Genomic_DNA"/>
</dbReference>
<dbReference type="Pfam" id="PF09387">
    <property type="entry name" value="MRP"/>
    <property type="match status" value="1"/>
</dbReference>
<dbReference type="CTD" id="553188"/>
<feature type="domain" description="SUN" evidence="9">
    <location>
        <begin position="760"/>
        <end position="921"/>
    </location>
</feature>
<feature type="transmembrane region" description="Helical" evidence="8">
    <location>
        <begin position="386"/>
        <end position="404"/>
    </location>
</feature>
<dbReference type="GeneID" id="102354065"/>
<dbReference type="GO" id="GO:0034993">
    <property type="term" value="C:meiotic nuclear membrane microtubule tethering complex"/>
    <property type="evidence" value="ECO:0007669"/>
    <property type="project" value="TreeGrafter"/>
</dbReference>
<evidence type="ECO:0000256" key="5">
    <source>
        <dbReference type="ARBA" id="ARBA00037816"/>
    </source>
</evidence>
<evidence type="ECO:0000256" key="7">
    <source>
        <dbReference type="SAM" id="MobiDB-lite"/>
    </source>
</evidence>
<dbReference type="GeneTree" id="ENSGT00940000155830"/>
<dbReference type="InterPro" id="IPR012919">
    <property type="entry name" value="SUN_dom"/>
</dbReference>
<dbReference type="InterPro" id="IPR040994">
    <property type="entry name" value="Sun_CC2"/>
</dbReference>
<dbReference type="Gene3D" id="2.60.120.260">
    <property type="entry name" value="Galactose-binding domain-like"/>
    <property type="match status" value="1"/>
</dbReference>
<feature type="transmembrane region" description="Helical" evidence="8">
    <location>
        <begin position="411"/>
        <end position="428"/>
    </location>
</feature>
<keyword evidence="4 8" id="KW-0472">Membrane</keyword>
<proteinExistence type="predicted"/>
<dbReference type="HOGENOM" id="CLU_012938_0_0_1"/>
<evidence type="ECO:0000256" key="3">
    <source>
        <dbReference type="ARBA" id="ARBA00023054"/>
    </source>
</evidence>
<feature type="coiled-coil region" evidence="6">
    <location>
        <begin position="563"/>
        <end position="590"/>
    </location>
</feature>
<reference evidence="10" key="2">
    <citation type="submission" date="2025-08" db="UniProtKB">
        <authorList>
            <consortium name="Ensembl"/>
        </authorList>
    </citation>
    <scope>IDENTIFICATION</scope>
</reference>
<dbReference type="InterPro" id="IPR032680">
    <property type="entry name" value="SUN1_N"/>
</dbReference>
<dbReference type="STRING" id="7897.ENSLACP00000016934"/>
<dbReference type="OrthoDB" id="342281at2759"/>
<dbReference type="PROSITE" id="PS51469">
    <property type="entry name" value="SUN"/>
    <property type="match status" value="1"/>
</dbReference>
<dbReference type="Pfam" id="PF18580">
    <property type="entry name" value="HTH_SUN2"/>
    <property type="match status" value="1"/>
</dbReference>
<keyword evidence="1 8" id="KW-0812">Transmembrane</keyword>
<organism evidence="10 11">
    <name type="scientific">Latimeria chalumnae</name>
    <name type="common">Coelacanth</name>
    <dbReference type="NCBI Taxonomy" id="7897"/>
    <lineage>
        <taxon>Eukaryota</taxon>
        <taxon>Metazoa</taxon>
        <taxon>Chordata</taxon>
        <taxon>Craniata</taxon>
        <taxon>Vertebrata</taxon>
        <taxon>Euteleostomi</taxon>
        <taxon>Coelacanthiformes</taxon>
        <taxon>Coelacanthidae</taxon>
        <taxon>Latimeria</taxon>
    </lineage>
</organism>
<feature type="compositionally biased region" description="Polar residues" evidence="7">
    <location>
        <begin position="100"/>
        <end position="112"/>
    </location>
</feature>
<reference evidence="10" key="3">
    <citation type="submission" date="2025-09" db="UniProtKB">
        <authorList>
            <consortium name="Ensembl"/>
        </authorList>
    </citation>
    <scope>IDENTIFICATION</scope>
</reference>
<dbReference type="AlphaFoldDB" id="H3B4W3"/>